<dbReference type="RefSeq" id="WP_096778919.1">
    <property type="nucleotide sequence ID" value="NZ_CP012621.1"/>
</dbReference>
<evidence type="ECO:0000313" key="1">
    <source>
        <dbReference type="EMBL" id="ATG73645.1"/>
    </source>
</evidence>
<gene>
    <name evidence="1" type="ORF">AN401_07070</name>
</gene>
<organism evidence="1 2">
    <name type="scientific">Zobellella denitrificans</name>
    <dbReference type="NCBI Taxonomy" id="347534"/>
    <lineage>
        <taxon>Bacteria</taxon>
        <taxon>Pseudomonadati</taxon>
        <taxon>Pseudomonadota</taxon>
        <taxon>Gammaproteobacteria</taxon>
        <taxon>Aeromonadales</taxon>
        <taxon>Aeromonadaceae</taxon>
        <taxon>Zobellella</taxon>
    </lineage>
</organism>
<protein>
    <submittedName>
        <fullName evidence="1">Uncharacterized protein</fullName>
    </submittedName>
</protein>
<sequence>MQPLQRIKNLDLRLCNIFSSAAIATQPDAKRQVIKELRLFARLARRGNRPELAAEALRMEYDLVAELHQAGQPYPEATA</sequence>
<evidence type="ECO:0000313" key="2">
    <source>
        <dbReference type="Proteomes" id="UP000217763"/>
    </source>
</evidence>
<dbReference type="KEGG" id="zdf:AN401_07070"/>
<accession>A0A291HNB9</accession>
<keyword evidence="2" id="KW-1185">Reference proteome</keyword>
<dbReference type="AlphaFoldDB" id="A0A291HNB9"/>
<reference evidence="2" key="1">
    <citation type="submission" date="2015-09" db="EMBL/GenBank/DDBJ databases">
        <authorList>
            <person name="Shao Z."/>
            <person name="Wang L."/>
        </authorList>
    </citation>
    <scope>NUCLEOTIDE SEQUENCE [LARGE SCALE GENOMIC DNA]</scope>
    <source>
        <strain evidence="2">F13-1</strain>
    </source>
</reference>
<proteinExistence type="predicted"/>
<dbReference type="EMBL" id="CP012621">
    <property type="protein sequence ID" value="ATG73645.1"/>
    <property type="molecule type" value="Genomic_DNA"/>
</dbReference>
<name>A0A291HNB9_9GAMM</name>
<dbReference type="Proteomes" id="UP000217763">
    <property type="component" value="Chromosome"/>
</dbReference>